<evidence type="ECO:0000256" key="1">
    <source>
        <dbReference type="SAM" id="SignalP"/>
    </source>
</evidence>
<dbReference type="EMBL" id="JADFFL010000002">
    <property type="protein sequence ID" value="MBE9661118.1"/>
    <property type="molecule type" value="Genomic_DNA"/>
</dbReference>
<feature type="chain" id="PRO_5038105365" description="Carboxypeptidase-like protein" evidence="1">
    <location>
        <begin position="22"/>
        <end position="248"/>
    </location>
</feature>
<comment type="caution">
    <text evidence="2">The sequence shown here is derived from an EMBL/GenBank/DDBJ whole genome shotgun (WGS) entry which is preliminary data.</text>
</comment>
<organism evidence="2 3">
    <name type="scientific">Mucilaginibacter myungsuensis</name>
    <dbReference type="NCBI Taxonomy" id="649104"/>
    <lineage>
        <taxon>Bacteria</taxon>
        <taxon>Pseudomonadati</taxon>
        <taxon>Bacteroidota</taxon>
        <taxon>Sphingobacteriia</taxon>
        <taxon>Sphingobacteriales</taxon>
        <taxon>Sphingobacteriaceae</taxon>
        <taxon>Mucilaginibacter</taxon>
    </lineage>
</organism>
<gene>
    <name evidence="2" type="ORF">IRJ16_04425</name>
</gene>
<reference evidence="2" key="1">
    <citation type="submission" date="2020-10" db="EMBL/GenBank/DDBJ databases">
        <title>Mucilaginibacter mali sp. nov., isolated from rhizosphere soil of apple orchard.</title>
        <authorList>
            <person name="Lee J.-S."/>
            <person name="Kim H.S."/>
            <person name="Kim J.-S."/>
        </authorList>
    </citation>
    <scope>NUCLEOTIDE SEQUENCE</scope>
    <source>
        <strain evidence="2">KCTC 22746</strain>
    </source>
</reference>
<dbReference type="PROSITE" id="PS51257">
    <property type="entry name" value="PROKAR_LIPOPROTEIN"/>
    <property type="match status" value="1"/>
</dbReference>
<keyword evidence="3" id="KW-1185">Reference proteome</keyword>
<sequence>MGFKRIQLFLILVLACLGTSAQIKGDRSIAGFVCTRGTSVRVAEVQVVNLRTKEIKITDDQGTFMIKAAIGDTLAFSKYDYTTNRIPVTGIADMVVFLNEATMLKTVTVKGQTKQQEMNSIMSDYNKKGVYYGGKPSVGSVISSPLNGLYSLFGREPKNARRFAEYAKREEEAAQDSRRYNKGLIKKITGLPDEEVQIFYDAYKPHHADLMKMNEYDVMKHIKKSLEDYKKGPIRDLPKLVSKDTIIP</sequence>
<dbReference type="SUPFAM" id="SSF49464">
    <property type="entry name" value="Carboxypeptidase regulatory domain-like"/>
    <property type="match status" value="1"/>
</dbReference>
<evidence type="ECO:0008006" key="4">
    <source>
        <dbReference type="Google" id="ProtNLM"/>
    </source>
</evidence>
<dbReference type="AlphaFoldDB" id="A0A929KWC1"/>
<accession>A0A929KWC1</accession>
<evidence type="ECO:0000313" key="3">
    <source>
        <dbReference type="Proteomes" id="UP000622475"/>
    </source>
</evidence>
<dbReference type="Proteomes" id="UP000622475">
    <property type="component" value="Unassembled WGS sequence"/>
</dbReference>
<protein>
    <recommendedName>
        <fullName evidence="4">Carboxypeptidase-like protein</fullName>
    </recommendedName>
</protein>
<feature type="signal peptide" evidence="1">
    <location>
        <begin position="1"/>
        <end position="21"/>
    </location>
</feature>
<dbReference type="RefSeq" id="WP_194110326.1">
    <property type="nucleotide sequence ID" value="NZ_JADFFL010000002.1"/>
</dbReference>
<dbReference type="InterPro" id="IPR008969">
    <property type="entry name" value="CarboxyPept-like_regulatory"/>
</dbReference>
<keyword evidence="1" id="KW-0732">Signal</keyword>
<evidence type="ECO:0000313" key="2">
    <source>
        <dbReference type="EMBL" id="MBE9661118.1"/>
    </source>
</evidence>
<name>A0A929KWC1_9SPHI</name>
<proteinExistence type="predicted"/>